<evidence type="ECO:0000313" key="2">
    <source>
        <dbReference type="RefSeq" id="XP_022831697.1"/>
    </source>
</evidence>
<keyword evidence="1" id="KW-1185">Reference proteome</keyword>
<name>A0A9J7END4_SPOLT</name>
<dbReference type="GeneID" id="111360097"/>
<dbReference type="KEGG" id="sliu:111360097"/>
<reference evidence="2" key="1">
    <citation type="submission" date="2025-08" db="UniProtKB">
        <authorList>
            <consortium name="RefSeq"/>
        </authorList>
    </citation>
    <scope>IDENTIFICATION</scope>
    <source>
        <strain evidence="2">Ishihara</strain>
        <tissue evidence="2">Whole body</tissue>
    </source>
</reference>
<proteinExistence type="predicted"/>
<organism evidence="1 2">
    <name type="scientific">Spodoptera litura</name>
    <name type="common">Asian cotton leafworm</name>
    <dbReference type="NCBI Taxonomy" id="69820"/>
    <lineage>
        <taxon>Eukaryota</taxon>
        <taxon>Metazoa</taxon>
        <taxon>Ecdysozoa</taxon>
        <taxon>Arthropoda</taxon>
        <taxon>Hexapoda</taxon>
        <taxon>Insecta</taxon>
        <taxon>Pterygota</taxon>
        <taxon>Neoptera</taxon>
        <taxon>Endopterygota</taxon>
        <taxon>Lepidoptera</taxon>
        <taxon>Glossata</taxon>
        <taxon>Ditrysia</taxon>
        <taxon>Noctuoidea</taxon>
        <taxon>Noctuidae</taxon>
        <taxon>Amphipyrinae</taxon>
        <taxon>Spodoptera</taxon>
    </lineage>
</organism>
<dbReference type="RefSeq" id="XP_022831697.1">
    <property type="nucleotide sequence ID" value="XM_022975929.1"/>
</dbReference>
<gene>
    <name evidence="2" type="primary">LOC111360097</name>
</gene>
<evidence type="ECO:0000313" key="1">
    <source>
        <dbReference type="Proteomes" id="UP000301870"/>
    </source>
</evidence>
<dbReference type="OrthoDB" id="7100635at2759"/>
<accession>A0A9J7END4</accession>
<sequence length="1147" mass="135006">MPPLTLEGDTVSIKRRHFNKLVTDTAVSEHYELTPINETDSDIDNLLKIEIACKTRNVDYVIEVMKSKDMLYAATAIKKSTWLITDPQYANIINPEYLHTQLKPYMTTKAFNKLMLHIRLNLKDETRVEVFYEHFKDTDSACRWLQNCSIPFIENVIKNERLIPVWVFKRLCKRSADFLSYYTRAEYRWCNIKKELLFLLKSHTEDVINMVEDRKHDYMPELGKKKTKIIMEKIPQKVLDNFDRYHGYLDMSVFVKYLPKNEIKTFLCKATQYTFYSIDTWRCFLNQMDQEDRFEFVKKTLIDKIDLKILFPKEIQNFIEGINTYQWYEFIPFDVALSESKNIIRKQNLPADRCSILIVLISSARKCPGHIKSLLKYYFEKHINEPYNYKIQFVNTLLSSVSAHKFDVETWNYLNQLFHSMEVYIESDNNVRQCLEAIILYNVLHDIPVPEIVEQKLSFNTFRNIRNALNDEQKNKLFTYILNSTWSKIKTDNIVNESMLDVTLNELSNVLVLLKDWNKQLSDYSFIYETIQKLIKIKEENKWTTDMSCLYNVNKSWRKYMFEESLSLSLCEETCLNALKYKPQLLTRHEKQVNTLRTNDTVSLRRVLAKLRVYWPYSLARQWTEAYMQSLNGPSGQKAVINGIFLLSPIDQVVQLAKKYVPSETKINWSDSNQADISVQKNIAKHLHVARPLVPLDTVLWYAKGDYLQYAVPSLSAILSNISQVESREYLPRLLDAPVSLQKFGIRQAFLKFEINDLITILSKIWNTTKNPSIRSTIFLCTYNKICKIKNEFKEKCLWKLLSSFLDDTSFEKGVGVYRKLVNVNVIPISIQGEYFMKSYNILSSSPNSSDKDSYLEKLLKCTPTIMENLDEDFVANKLLSPAGTKLCSYDSQYIDSFACYVLCGKSQEDQLVRFNKVLRPAMEEAFQCWNHNDSGSLYVKSQFKKLLNNLSWYFIVYFSLNKVPLPTKLFAEILITMQKGLPIIKNYVLITNWKFVNEYIHLMEEHETILSAFKLRDVTISDFPEFSEWVYMPDEPEKIWQDNHNKLSPFLGPKIVSFLKEDSEQYGPTIYNLFRSAFENMFKMFAFINNVYTLDTLKYMLVDENFIYSYLLVALCFPKYCKSELLELRVKLKSNSSKIAKLHYYD</sequence>
<dbReference type="AlphaFoldDB" id="A0A9J7END4"/>
<dbReference type="Proteomes" id="UP000301870">
    <property type="component" value="Chromosome 30"/>
</dbReference>
<protein>
    <submittedName>
        <fullName evidence="2">Uncharacterized protein LOC111360097 isoform X1</fullName>
    </submittedName>
</protein>